<gene>
    <name evidence="1" type="ORF">GO755_28570</name>
</gene>
<reference evidence="1 2" key="1">
    <citation type="submission" date="2019-12" db="EMBL/GenBank/DDBJ databases">
        <title>Spirosoma sp. HMF4905 genome sequencing and assembly.</title>
        <authorList>
            <person name="Kang H."/>
            <person name="Cha I."/>
            <person name="Kim H."/>
            <person name="Joh K."/>
        </authorList>
    </citation>
    <scope>NUCLEOTIDE SEQUENCE [LARGE SCALE GENOMIC DNA]</scope>
    <source>
        <strain evidence="1 2">HMF4905</strain>
    </source>
</reference>
<dbReference type="RefSeq" id="WP_157588726.1">
    <property type="nucleotide sequence ID" value="NZ_WPIN01000013.1"/>
</dbReference>
<comment type="caution">
    <text evidence="1">The sequence shown here is derived from an EMBL/GenBank/DDBJ whole genome shotgun (WGS) entry which is preliminary data.</text>
</comment>
<evidence type="ECO:0000313" key="2">
    <source>
        <dbReference type="Proteomes" id="UP000436006"/>
    </source>
</evidence>
<protein>
    <submittedName>
        <fullName evidence="1">Uncharacterized protein</fullName>
    </submittedName>
</protein>
<dbReference type="EMBL" id="WPIN01000013">
    <property type="protein sequence ID" value="MVM34021.1"/>
    <property type="molecule type" value="Genomic_DNA"/>
</dbReference>
<sequence>MDQWTKVGLFTLVLLAQVGFAQTPTHTKIYLFNITSGGLIKPITLRTSLNPDNPIRIKSRECVLLETDEDSLGLLVNDQVESFPFERGQTYYYVVSSDYMPIFTVNEVSRRVFWLTAQVNNSQKITSYLLAKKGLSTSTR</sequence>
<keyword evidence="2" id="KW-1185">Reference proteome</keyword>
<proteinExistence type="predicted"/>
<organism evidence="1 2">
    <name type="scientific">Spirosoma arboris</name>
    <dbReference type="NCBI Taxonomy" id="2682092"/>
    <lineage>
        <taxon>Bacteria</taxon>
        <taxon>Pseudomonadati</taxon>
        <taxon>Bacteroidota</taxon>
        <taxon>Cytophagia</taxon>
        <taxon>Cytophagales</taxon>
        <taxon>Cytophagaceae</taxon>
        <taxon>Spirosoma</taxon>
    </lineage>
</organism>
<accession>A0A7K1SJM8</accession>
<evidence type="ECO:0000313" key="1">
    <source>
        <dbReference type="EMBL" id="MVM34021.1"/>
    </source>
</evidence>
<name>A0A7K1SJM8_9BACT</name>
<dbReference type="AlphaFoldDB" id="A0A7K1SJM8"/>
<dbReference type="Proteomes" id="UP000436006">
    <property type="component" value="Unassembled WGS sequence"/>
</dbReference>